<keyword evidence="2" id="KW-1185">Reference proteome</keyword>
<accession>A0A8J4UVJ0</accession>
<protein>
    <submittedName>
        <fullName evidence="1">Uncharacterized protein</fullName>
    </submittedName>
</protein>
<proteinExistence type="predicted"/>
<dbReference type="Proteomes" id="UP000727407">
    <property type="component" value="Unassembled WGS sequence"/>
</dbReference>
<dbReference type="EMBL" id="QNUK01000048">
    <property type="protein sequence ID" value="KAF5905120.1"/>
    <property type="molecule type" value="Genomic_DNA"/>
</dbReference>
<reference evidence="1" key="1">
    <citation type="submission" date="2020-07" db="EMBL/GenBank/DDBJ databases">
        <title>Clarias magur genome sequencing, assembly and annotation.</title>
        <authorList>
            <person name="Kushwaha B."/>
            <person name="Kumar R."/>
            <person name="Das P."/>
            <person name="Joshi C.G."/>
            <person name="Kumar D."/>
            <person name="Nagpure N.S."/>
            <person name="Pandey M."/>
            <person name="Agarwal S."/>
            <person name="Srivastava S."/>
            <person name="Singh M."/>
            <person name="Sahoo L."/>
            <person name="Jayasankar P."/>
            <person name="Meher P.K."/>
            <person name="Koringa P.G."/>
            <person name="Iquebal M.A."/>
            <person name="Das S.P."/>
            <person name="Bit A."/>
            <person name="Patnaik S."/>
            <person name="Patel N."/>
            <person name="Shah T.M."/>
            <person name="Hinsu A."/>
            <person name="Jena J.K."/>
        </authorList>
    </citation>
    <scope>NUCLEOTIDE SEQUENCE</scope>
    <source>
        <strain evidence="1">CIFAMagur01</strain>
        <tissue evidence="1">Testis</tissue>
    </source>
</reference>
<evidence type="ECO:0000313" key="2">
    <source>
        <dbReference type="Proteomes" id="UP000727407"/>
    </source>
</evidence>
<organism evidence="1 2">
    <name type="scientific">Clarias magur</name>
    <name type="common">Asian catfish</name>
    <name type="synonym">Macropteronotus magur</name>
    <dbReference type="NCBI Taxonomy" id="1594786"/>
    <lineage>
        <taxon>Eukaryota</taxon>
        <taxon>Metazoa</taxon>
        <taxon>Chordata</taxon>
        <taxon>Craniata</taxon>
        <taxon>Vertebrata</taxon>
        <taxon>Euteleostomi</taxon>
        <taxon>Actinopterygii</taxon>
        <taxon>Neopterygii</taxon>
        <taxon>Teleostei</taxon>
        <taxon>Ostariophysi</taxon>
        <taxon>Siluriformes</taxon>
        <taxon>Clariidae</taxon>
        <taxon>Clarias</taxon>
    </lineage>
</organism>
<feature type="non-terminal residue" evidence="1">
    <location>
        <position position="104"/>
    </location>
</feature>
<name>A0A8J4UVJ0_CLAMG</name>
<sequence>MISFLLFDSAHFSRSSEKSYCLLSESQDTPYCTCLPPVSRERPVGRQISDLCRNSCEVLNWQCLGIQLEEDARLLIRITGLIKSMMVASLRMSEAATPPLWCYN</sequence>
<evidence type="ECO:0000313" key="1">
    <source>
        <dbReference type="EMBL" id="KAF5905120.1"/>
    </source>
</evidence>
<comment type="caution">
    <text evidence="1">The sequence shown here is derived from an EMBL/GenBank/DDBJ whole genome shotgun (WGS) entry which is preliminary data.</text>
</comment>
<dbReference type="AlphaFoldDB" id="A0A8J4UVJ0"/>
<gene>
    <name evidence="1" type="ORF">DAT39_005075</name>
</gene>